<dbReference type="AlphaFoldDB" id="A0A6C0BCY2"/>
<organism evidence="7">
    <name type="scientific">viral metagenome</name>
    <dbReference type="NCBI Taxonomy" id="1070528"/>
    <lineage>
        <taxon>unclassified sequences</taxon>
        <taxon>metagenomes</taxon>
        <taxon>organismal metagenomes</taxon>
    </lineage>
</organism>
<dbReference type="PANTHER" id="PTHR12189:SF2">
    <property type="entry name" value="MRNA CAP GUANINE-N7 METHYLTRANSFERASE"/>
    <property type="match status" value="1"/>
</dbReference>
<dbReference type="PROSITE" id="PS51562">
    <property type="entry name" value="RNA_CAP0_MT"/>
    <property type="match status" value="1"/>
</dbReference>
<evidence type="ECO:0000256" key="2">
    <source>
        <dbReference type="ARBA" id="ARBA00022603"/>
    </source>
</evidence>
<evidence type="ECO:0000256" key="1">
    <source>
        <dbReference type="ARBA" id="ARBA00011926"/>
    </source>
</evidence>
<reference evidence="7" key="1">
    <citation type="journal article" date="2020" name="Nature">
        <title>Giant virus diversity and host interactions through global metagenomics.</title>
        <authorList>
            <person name="Schulz F."/>
            <person name="Roux S."/>
            <person name="Paez-Espino D."/>
            <person name="Jungbluth S."/>
            <person name="Walsh D.A."/>
            <person name="Denef V.J."/>
            <person name="McMahon K.D."/>
            <person name="Konstantinidis K.T."/>
            <person name="Eloe-Fadrosh E.A."/>
            <person name="Kyrpides N.C."/>
            <person name="Woyke T."/>
        </authorList>
    </citation>
    <scope>NUCLEOTIDE SEQUENCE</scope>
    <source>
        <strain evidence="7">GVMAG-M-3300010160-26</strain>
    </source>
</reference>
<evidence type="ECO:0000259" key="6">
    <source>
        <dbReference type="PROSITE" id="PS51562"/>
    </source>
</evidence>
<dbReference type="EMBL" id="MN739114">
    <property type="protein sequence ID" value="QHS89611.1"/>
    <property type="molecule type" value="Genomic_DNA"/>
</dbReference>
<evidence type="ECO:0000313" key="7">
    <source>
        <dbReference type="EMBL" id="QHS89611.1"/>
    </source>
</evidence>
<dbReference type="InterPro" id="IPR012340">
    <property type="entry name" value="NA-bd_OB-fold"/>
</dbReference>
<keyword evidence="3" id="KW-0808">Transferase</keyword>
<sequence length="835" mass="97190">MANTDNVSRMIDTFNSKQNLEFEARTIISAENFERLAKQYADETIKITQSLNSITKIDANSIIETRYFMDGKQLADKQTYTIKSKLQQINKSASRDCKMVLSSETMCEKERFIENNNTMYRFKWRYTIVLDDWNIDITFVKEEKSKAKLKDIKTLMFRKSKLEEKPEVYDRIELELERVTKPMTVADLDIIDKVFNLLDDRDEHDTIMKELSNILMPDRKSYKPVTIKNLTNQSRDLTKNKLSEIRETLGEYYITDKADGEHALVYFSSVRVNFLTSKMLDFPAINLLNNTVIEGELVEKNLYAFDILIHEGKDLRNNTLTERYDVLKSVIKSINKDKVGAGLPIEVKHMVKLGDKIEKVATDYAQYVKKLPYETDGYILTHDGGYYDMCYKLKYLSHTSIDFLVMKAPKNIIGIEPYGVKKNHELYFLFVGIGYGDFMRFNITKIANYNMIFSGKNIQNDYFPIQFCPSSDPYAYIYWHPITADNKNLDFTVHEFIRDVEKNEWKILRAREDRMLDLAAGNYYGNNYSIAENVWQSFTNPIELADLYRAVDEGYFKINDNPIYSAVRRFNNYAKGMIMKEGIARLKKRFPHEKLIAIDLGAGKGQDIGKLIHSFDHTLFMDNSTSALQELISRKLEKPKYKSLPTKMMFSVLEVDLNRDYKEILGLTSRFVKKAHFIICNLAIHYLINTSEGIENFVRLISELLYPGGIFIYTAFNGETIFNLIKSENWEVRNGDRLKYSIRKKYRDSQLGIGQKVDVLLPFSNGEHYEEPLVNHKIVNSKFEQYGFGKPSVINFDACLDNYKDRIDLYPDDIKFASLYMGVIMSFNGNEPTKK</sequence>
<keyword evidence="2" id="KW-0489">Methyltransferase</keyword>
<dbReference type="SUPFAM" id="SSF50249">
    <property type="entry name" value="Nucleic acid-binding proteins"/>
    <property type="match status" value="1"/>
</dbReference>
<keyword evidence="4" id="KW-0949">S-adenosyl-L-methionine</keyword>
<evidence type="ECO:0000256" key="4">
    <source>
        <dbReference type="ARBA" id="ARBA00022691"/>
    </source>
</evidence>
<proteinExistence type="predicted"/>
<dbReference type="EC" id="2.1.1.56" evidence="1"/>
<name>A0A6C0BCY2_9ZZZZ</name>
<dbReference type="GO" id="GO:0003723">
    <property type="term" value="F:RNA binding"/>
    <property type="evidence" value="ECO:0007669"/>
    <property type="project" value="UniProtKB-KW"/>
</dbReference>
<dbReference type="InterPro" id="IPR029063">
    <property type="entry name" value="SAM-dependent_MTases_sf"/>
</dbReference>
<dbReference type="Pfam" id="PF03291">
    <property type="entry name" value="mRNA_G-N7_MeTrfase"/>
    <property type="match status" value="1"/>
</dbReference>
<dbReference type="Gene3D" id="3.40.50.150">
    <property type="entry name" value="Vaccinia Virus protein VP39"/>
    <property type="match status" value="1"/>
</dbReference>
<dbReference type="Gene3D" id="3.30.470.30">
    <property type="entry name" value="DNA ligase/mRNA capping enzyme"/>
    <property type="match status" value="1"/>
</dbReference>
<keyword evidence="5" id="KW-0694">RNA-binding</keyword>
<dbReference type="GO" id="GO:0004482">
    <property type="term" value="F:mRNA 5'-cap (guanine-N7-)-methyltransferase activity"/>
    <property type="evidence" value="ECO:0007669"/>
    <property type="project" value="UniProtKB-EC"/>
</dbReference>
<dbReference type="PANTHER" id="PTHR12189">
    <property type="entry name" value="MRNA GUANINE-7- METHYLTRANSFERASE"/>
    <property type="match status" value="1"/>
</dbReference>
<dbReference type="InterPro" id="IPR004971">
    <property type="entry name" value="mRNA_G-N7_MeTrfase_dom"/>
</dbReference>
<feature type="domain" description="MRNA cap 0 methyltransferase" evidence="6">
    <location>
        <begin position="562"/>
        <end position="828"/>
    </location>
</feature>
<accession>A0A6C0BCY2</accession>
<dbReference type="GO" id="GO:0005634">
    <property type="term" value="C:nucleus"/>
    <property type="evidence" value="ECO:0007669"/>
    <property type="project" value="TreeGrafter"/>
</dbReference>
<dbReference type="Gene3D" id="2.40.50.140">
    <property type="entry name" value="Nucleic acid-binding proteins"/>
    <property type="match status" value="1"/>
</dbReference>
<dbReference type="SUPFAM" id="SSF56091">
    <property type="entry name" value="DNA ligase/mRNA capping enzyme, catalytic domain"/>
    <property type="match status" value="1"/>
</dbReference>
<dbReference type="InterPro" id="IPR039753">
    <property type="entry name" value="RG7MT1"/>
</dbReference>
<evidence type="ECO:0000256" key="3">
    <source>
        <dbReference type="ARBA" id="ARBA00022679"/>
    </source>
</evidence>
<dbReference type="SUPFAM" id="SSF53335">
    <property type="entry name" value="S-adenosyl-L-methionine-dependent methyltransferases"/>
    <property type="match status" value="1"/>
</dbReference>
<evidence type="ECO:0000256" key="5">
    <source>
        <dbReference type="ARBA" id="ARBA00022884"/>
    </source>
</evidence>
<protein>
    <recommendedName>
        <fullName evidence="1">mRNA (guanine-N(7))-methyltransferase</fullName>
        <ecNumber evidence="1">2.1.1.56</ecNumber>
    </recommendedName>
</protein>